<dbReference type="Pfam" id="PF02350">
    <property type="entry name" value="Epimerase_2"/>
    <property type="match status" value="1"/>
</dbReference>
<sequence length="413" mass="44906">MAYPLRAIGKYWAKRLPATFHNGNSSPKLTFAMRKICVVITARASFSRVKTVLTAIDAHPGLALQIVVAASALSERYGNILPHLKEENLPVTAVIPNMLDVENPTASAKTTGLAVIELATFLANHSPDVVVTVADRFETIATAIAAVNMNIPLAHIQGGEITGNIDDRIRNSVSQLADLHFTATEKARNRLIAMGLPPHKIHFTGCPSIDLIYHHKTIEFDPYKIYGGVGSQPDLNEPYLVVLQHPVTTESNHSKWQIENTLNALAPLDMPVIWFWPNADAGTAGTAQGMRAFRERHFGLPFHFFRHMESRHFIQLLKNCACFVGNSSVGIRECGALGVPAVNIGTRQCGRERSPNAVDCAPGTTAIVSAVRYQLAHGHYPPSGLYGNGGAGQRIAEQLATVPFILKKHILSA</sequence>
<dbReference type="Gene3D" id="3.40.50.2000">
    <property type="entry name" value="Glycogen Phosphorylase B"/>
    <property type="match status" value="2"/>
</dbReference>
<dbReference type="PANTHER" id="PTHR43174">
    <property type="entry name" value="UDP-N-ACETYLGLUCOSAMINE 2-EPIMERASE"/>
    <property type="match status" value="1"/>
</dbReference>
<keyword evidence="2" id="KW-0326">Glycosidase</keyword>
<dbReference type="InterPro" id="IPR029767">
    <property type="entry name" value="WecB-like"/>
</dbReference>
<feature type="domain" description="UDP-N-acetylglucosamine 2-epimerase" evidence="1">
    <location>
        <begin position="55"/>
        <end position="399"/>
    </location>
</feature>
<dbReference type="PANTHER" id="PTHR43174:SF3">
    <property type="entry name" value="UDP-N-ACETYLGLUCOSAMINE 2-EPIMERASE"/>
    <property type="match status" value="1"/>
</dbReference>
<keyword evidence="2" id="KW-0378">Hydrolase</keyword>
<evidence type="ECO:0000313" key="2">
    <source>
        <dbReference type="EMBL" id="XCH27868.1"/>
    </source>
</evidence>
<protein>
    <submittedName>
        <fullName evidence="2">UDP-N-acetylglucosamine 2-epimerase</fullName>
        <ecNumber evidence="2">3.2.1.183</ecNumber>
    </submittedName>
</protein>
<organism evidence="2">
    <name type="scientific">Dyadobacter sp. 676</name>
    <dbReference type="NCBI Taxonomy" id="3088362"/>
    <lineage>
        <taxon>Bacteria</taxon>
        <taxon>Pseudomonadati</taxon>
        <taxon>Bacteroidota</taxon>
        <taxon>Cytophagia</taxon>
        <taxon>Cytophagales</taxon>
        <taxon>Spirosomataceae</taxon>
        <taxon>Dyadobacter</taxon>
    </lineage>
</organism>
<accession>A0AAU8FWL2</accession>
<proteinExistence type="predicted"/>
<dbReference type="GO" id="GO:0004553">
    <property type="term" value="F:hydrolase activity, hydrolyzing O-glycosyl compounds"/>
    <property type="evidence" value="ECO:0007669"/>
    <property type="project" value="InterPro"/>
</dbReference>
<gene>
    <name evidence="2" type="primary">neuC</name>
    <name evidence="2" type="ORF">ABV298_16345</name>
</gene>
<dbReference type="RefSeq" id="WP_353723107.1">
    <property type="nucleotide sequence ID" value="NZ_CP159289.1"/>
</dbReference>
<dbReference type="InterPro" id="IPR003331">
    <property type="entry name" value="UDP_GlcNAc_Epimerase_2_dom"/>
</dbReference>
<dbReference type="InterPro" id="IPR020004">
    <property type="entry name" value="UDP-GlcNAc_Epase"/>
</dbReference>
<dbReference type="EMBL" id="CP159289">
    <property type="protein sequence ID" value="XCH27868.1"/>
    <property type="molecule type" value="Genomic_DNA"/>
</dbReference>
<dbReference type="GO" id="GO:0006047">
    <property type="term" value="P:UDP-N-acetylglucosamine metabolic process"/>
    <property type="evidence" value="ECO:0007669"/>
    <property type="project" value="InterPro"/>
</dbReference>
<name>A0AAU8FWL2_9BACT</name>
<evidence type="ECO:0000259" key="1">
    <source>
        <dbReference type="Pfam" id="PF02350"/>
    </source>
</evidence>
<dbReference type="SUPFAM" id="SSF53756">
    <property type="entry name" value="UDP-Glycosyltransferase/glycogen phosphorylase"/>
    <property type="match status" value="1"/>
</dbReference>
<dbReference type="NCBIfam" id="TIGR03568">
    <property type="entry name" value="NeuC_NnaA"/>
    <property type="match status" value="1"/>
</dbReference>
<reference evidence="2" key="1">
    <citation type="submission" date="2024-06" db="EMBL/GenBank/DDBJ databases">
        <title>Sequencing and assembly of the genome of Dyadobacter sp. strain 676, a symbiont of Cyamopsis tetragonoloba.</title>
        <authorList>
            <person name="Guro P."/>
            <person name="Sazanova A."/>
            <person name="Kuznetsova I."/>
            <person name="Belimov A."/>
            <person name="Safronova V."/>
        </authorList>
    </citation>
    <scope>NUCLEOTIDE SEQUENCE</scope>
    <source>
        <strain evidence="2">676</strain>
    </source>
</reference>
<dbReference type="EC" id="3.2.1.183" evidence="2"/>
<dbReference type="AlphaFoldDB" id="A0AAU8FWL2"/>